<organism evidence="2 3">
    <name type="scientific">Clohesyomyces aquaticus</name>
    <dbReference type="NCBI Taxonomy" id="1231657"/>
    <lineage>
        <taxon>Eukaryota</taxon>
        <taxon>Fungi</taxon>
        <taxon>Dikarya</taxon>
        <taxon>Ascomycota</taxon>
        <taxon>Pezizomycotina</taxon>
        <taxon>Dothideomycetes</taxon>
        <taxon>Pleosporomycetidae</taxon>
        <taxon>Pleosporales</taxon>
        <taxon>Lindgomycetaceae</taxon>
        <taxon>Clohesyomyces</taxon>
    </lineage>
</organism>
<dbReference type="OrthoDB" id="5404564at2759"/>
<evidence type="ECO:0000313" key="2">
    <source>
        <dbReference type="EMBL" id="ORY12150.1"/>
    </source>
</evidence>
<dbReference type="EMBL" id="MCFA01000054">
    <property type="protein sequence ID" value="ORY12150.1"/>
    <property type="molecule type" value="Genomic_DNA"/>
</dbReference>
<protein>
    <recommendedName>
        <fullName evidence="4">Fungal N-terminal domain-containing protein</fullName>
    </recommendedName>
</protein>
<reference evidence="2 3" key="1">
    <citation type="submission" date="2016-07" db="EMBL/GenBank/DDBJ databases">
        <title>Pervasive Adenine N6-methylation of Active Genes in Fungi.</title>
        <authorList>
            <consortium name="DOE Joint Genome Institute"/>
            <person name="Mondo S.J."/>
            <person name="Dannebaum R.O."/>
            <person name="Kuo R.C."/>
            <person name="Labutti K."/>
            <person name="Haridas S."/>
            <person name="Kuo A."/>
            <person name="Salamov A."/>
            <person name="Ahrendt S.R."/>
            <person name="Lipzen A."/>
            <person name="Sullivan W."/>
            <person name="Andreopoulos W.B."/>
            <person name="Clum A."/>
            <person name="Lindquist E."/>
            <person name="Daum C."/>
            <person name="Ramamoorthy G.K."/>
            <person name="Gryganskyi A."/>
            <person name="Culley D."/>
            <person name="Magnuson J.K."/>
            <person name="James T.Y."/>
            <person name="O'Malley M.A."/>
            <person name="Stajich J.E."/>
            <person name="Spatafora J.W."/>
            <person name="Visel A."/>
            <person name="Grigoriev I.V."/>
        </authorList>
    </citation>
    <scope>NUCLEOTIDE SEQUENCE [LARGE SCALE GENOMIC DNA]</scope>
    <source>
        <strain evidence="2 3">CBS 115471</strain>
    </source>
</reference>
<sequence>MAGFGFSVSDIVTLSSLAWTVYKRCKNAGDEFRSITGDVQSLQAALHLLVDEMDNPNSLIHRSTPAQKQELEQLMQSCTSDLQILEKILAKYSSLRTPDPRFRHKLSFTADRQADIGKKLGGCYQKLDLFLTQLHSGSLARIETNGERNTELLCGIEAKLHAIYEHVLTEAKDPSQLSILDDWDFLQKELVDDNITEIDVKDNRDEITEWVSSLRAGDANRSEKMSSAFTRTDYEIQNPEQSTRTTREDQLESSDSSGDHGYVIRTVSSSSRLYPRIRDEGPNQFHGESRENNEFRKGKHKSRTGNFAGKDYPLSSLVNSTTDTRGSSPSQDSGHASTGSFEARPAMPILAHSTRGSSSRPILACEREATGN</sequence>
<evidence type="ECO:0000256" key="1">
    <source>
        <dbReference type="SAM" id="MobiDB-lite"/>
    </source>
</evidence>
<evidence type="ECO:0008006" key="4">
    <source>
        <dbReference type="Google" id="ProtNLM"/>
    </source>
</evidence>
<keyword evidence="3" id="KW-1185">Reference proteome</keyword>
<feature type="compositionally biased region" description="Polar residues" evidence="1">
    <location>
        <begin position="316"/>
        <end position="340"/>
    </location>
</feature>
<evidence type="ECO:0000313" key="3">
    <source>
        <dbReference type="Proteomes" id="UP000193144"/>
    </source>
</evidence>
<name>A0A1Y1ZPI4_9PLEO</name>
<proteinExistence type="predicted"/>
<dbReference type="Proteomes" id="UP000193144">
    <property type="component" value="Unassembled WGS sequence"/>
</dbReference>
<dbReference type="STRING" id="1231657.A0A1Y1ZPI4"/>
<comment type="caution">
    <text evidence="2">The sequence shown here is derived from an EMBL/GenBank/DDBJ whole genome shotgun (WGS) entry which is preliminary data.</text>
</comment>
<gene>
    <name evidence="2" type="ORF">BCR34DRAFT_309357</name>
</gene>
<feature type="region of interest" description="Disordered" evidence="1">
    <location>
        <begin position="221"/>
        <end position="372"/>
    </location>
</feature>
<feature type="compositionally biased region" description="Basic and acidic residues" evidence="1">
    <location>
        <begin position="276"/>
        <end position="296"/>
    </location>
</feature>
<dbReference type="AlphaFoldDB" id="A0A1Y1ZPI4"/>
<accession>A0A1Y1ZPI4</accession>